<dbReference type="InterPro" id="IPR047817">
    <property type="entry name" value="ABC2_TM_bact-type"/>
</dbReference>
<comment type="similarity">
    <text evidence="2 8">Belongs to the ABC-2 integral membrane protein family.</text>
</comment>
<feature type="transmembrane region" description="Helical" evidence="8">
    <location>
        <begin position="149"/>
        <end position="174"/>
    </location>
</feature>
<keyword evidence="6 8" id="KW-1133">Transmembrane helix</keyword>
<evidence type="ECO:0000256" key="3">
    <source>
        <dbReference type="ARBA" id="ARBA00022448"/>
    </source>
</evidence>
<evidence type="ECO:0000256" key="8">
    <source>
        <dbReference type="RuleBase" id="RU361157"/>
    </source>
</evidence>
<dbReference type="PROSITE" id="PS51012">
    <property type="entry name" value="ABC_TM2"/>
    <property type="match status" value="1"/>
</dbReference>
<dbReference type="RefSeq" id="WP_172354712.1">
    <property type="nucleotide sequence ID" value="NZ_BLLH01000001.1"/>
</dbReference>
<comment type="caution">
    <text evidence="10">The sequence shown here is derived from an EMBL/GenBank/DDBJ whole genome shotgun (WGS) entry which is preliminary data.</text>
</comment>
<feature type="transmembrane region" description="Helical" evidence="8">
    <location>
        <begin position="38"/>
        <end position="59"/>
    </location>
</feature>
<evidence type="ECO:0000313" key="11">
    <source>
        <dbReference type="Proteomes" id="UP000475928"/>
    </source>
</evidence>
<evidence type="ECO:0000256" key="7">
    <source>
        <dbReference type="ARBA" id="ARBA00023136"/>
    </source>
</evidence>
<comment type="caution">
    <text evidence="8">Lacks conserved residue(s) required for the propagation of feature annotation.</text>
</comment>
<name>A0A6A0B516_9LACT</name>
<evidence type="ECO:0000256" key="6">
    <source>
        <dbReference type="ARBA" id="ARBA00022989"/>
    </source>
</evidence>
<dbReference type="GO" id="GO:0140359">
    <property type="term" value="F:ABC-type transporter activity"/>
    <property type="evidence" value="ECO:0007669"/>
    <property type="project" value="InterPro"/>
</dbReference>
<comment type="subcellular location">
    <subcellularLocation>
        <location evidence="1 8">Cell membrane</location>
        <topology evidence="1 8">Multi-pass membrane protein</topology>
    </subcellularLocation>
</comment>
<evidence type="ECO:0000256" key="2">
    <source>
        <dbReference type="ARBA" id="ARBA00007783"/>
    </source>
</evidence>
<dbReference type="PANTHER" id="PTHR30413">
    <property type="entry name" value="INNER MEMBRANE TRANSPORT PERMEASE"/>
    <property type="match status" value="1"/>
</dbReference>
<dbReference type="Pfam" id="PF01061">
    <property type="entry name" value="ABC2_membrane"/>
    <property type="match status" value="1"/>
</dbReference>
<dbReference type="GO" id="GO:0005886">
    <property type="term" value="C:plasma membrane"/>
    <property type="evidence" value="ECO:0007669"/>
    <property type="project" value="UniProtKB-SubCell"/>
</dbReference>
<keyword evidence="7 8" id="KW-0472">Membrane</keyword>
<feature type="transmembrane region" description="Helical" evidence="8">
    <location>
        <begin position="241"/>
        <end position="259"/>
    </location>
</feature>
<protein>
    <recommendedName>
        <fullName evidence="8">Transport permease protein</fullName>
    </recommendedName>
</protein>
<dbReference type="InterPro" id="IPR013525">
    <property type="entry name" value="ABC2_TM"/>
</dbReference>
<keyword evidence="5 8" id="KW-0812">Transmembrane</keyword>
<organism evidence="10 11">
    <name type="scientific">Pseudolactococcus insecticola</name>
    <dbReference type="NCBI Taxonomy" id="2709158"/>
    <lineage>
        <taxon>Bacteria</taxon>
        <taxon>Bacillati</taxon>
        <taxon>Bacillota</taxon>
        <taxon>Bacilli</taxon>
        <taxon>Lactobacillales</taxon>
        <taxon>Streptococcaceae</taxon>
        <taxon>Pseudolactococcus</taxon>
    </lineage>
</organism>
<keyword evidence="3 8" id="KW-0813">Transport</keyword>
<feature type="transmembrane region" description="Helical" evidence="8">
    <location>
        <begin position="111"/>
        <end position="137"/>
    </location>
</feature>
<dbReference type="GO" id="GO:0015920">
    <property type="term" value="P:lipopolysaccharide transport"/>
    <property type="evidence" value="ECO:0007669"/>
    <property type="project" value="TreeGrafter"/>
</dbReference>
<evidence type="ECO:0000313" key="10">
    <source>
        <dbReference type="EMBL" id="GFH39795.1"/>
    </source>
</evidence>
<keyword evidence="11" id="KW-1185">Reference proteome</keyword>
<gene>
    <name evidence="10" type="primary">tagG</name>
    <name evidence="10" type="ORF">Hs20B_01930</name>
</gene>
<keyword evidence="4 8" id="KW-1003">Cell membrane</keyword>
<proteinExistence type="inferred from homology"/>
<reference evidence="10 11" key="1">
    <citation type="submission" date="2020-02" db="EMBL/GenBank/DDBJ databases">
        <title>Draft genome sequence of Lactococcus sp. Hs20B0-1.</title>
        <authorList>
            <person name="Noda S."/>
            <person name="Yuki M."/>
            <person name="Ohkuma M."/>
        </authorList>
    </citation>
    <scope>NUCLEOTIDE SEQUENCE [LARGE SCALE GENOMIC DNA]</scope>
    <source>
        <strain evidence="10 11">Hs20B0-1</strain>
    </source>
</reference>
<feature type="transmembrane region" description="Helical" evidence="8">
    <location>
        <begin position="71"/>
        <end position="91"/>
    </location>
</feature>
<evidence type="ECO:0000256" key="5">
    <source>
        <dbReference type="ARBA" id="ARBA00022692"/>
    </source>
</evidence>
<evidence type="ECO:0000256" key="4">
    <source>
        <dbReference type="ARBA" id="ARBA00022475"/>
    </source>
</evidence>
<sequence length="269" mass="31099">MKEVFRYIQEQIKYLPLILRMSKYDTKNSYQSFTLGRIWQYANPIVRATLYYILFGLIFKRSLGATMVPYLPWMLVGMATWGLTNGTVLQSMNSIVSQLNLSNAFRFSVSISPSITFVSNIIEFFVISTVAVGIGMLSGYGPSIYWIQLIYYFFAIIAFTLSYSLFTATLTTIFRDYSQIVRSVARIGMFISGVMMNVQSPGVPNVVRRVIMLNPFYYLNEGMRNALFSQAWFYEDKTSALFFWALTLFVLFSGTHLFYKHQESLRDYL</sequence>
<dbReference type="Proteomes" id="UP000475928">
    <property type="component" value="Unassembled WGS sequence"/>
</dbReference>
<dbReference type="PANTHER" id="PTHR30413:SF10">
    <property type="entry name" value="CAPSULE POLYSACCHARIDE EXPORT INNER-MEMBRANE PROTEIN CTRC"/>
    <property type="match status" value="1"/>
</dbReference>
<evidence type="ECO:0000259" key="9">
    <source>
        <dbReference type="PROSITE" id="PS51012"/>
    </source>
</evidence>
<accession>A0A6A0B516</accession>
<feature type="domain" description="ABC transmembrane type-2" evidence="9">
    <location>
        <begin position="35"/>
        <end position="261"/>
    </location>
</feature>
<evidence type="ECO:0000256" key="1">
    <source>
        <dbReference type="ARBA" id="ARBA00004651"/>
    </source>
</evidence>
<dbReference type="EMBL" id="BLLH01000001">
    <property type="protein sequence ID" value="GFH39795.1"/>
    <property type="molecule type" value="Genomic_DNA"/>
</dbReference>
<dbReference type="AlphaFoldDB" id="A0A6A0B516"/>